<dbReference type="OrthoDB" id="7508370at2"/>
<dbReference type="AlphaFoldDB" id="N1MFG8"/>
<keyword evidence="2" id="KW-1185">Reference proteome</keyword>
<dbReference type="Proteomes" id="UP000013201">
    <property type="component" value="Unassembled WGS sequence"/>
</dbReference>
<name>N1MFG8_9SPHN</name>
<dbReference type="RefSeq" id="WP_006949493.1">
    <property type="nucleotide sequence ID" value="NZ_CAVK010000013.1"/>
</dbReference>
<reference evidence="1 2" key="1">
    <citation type="submission" date="2013-03" db="EMBL/GenBank/DDBJ databases">
        <authorList>
            <person name="Le V."/>
        </authorList>
    </citation>
    <scope>NUCLEOTIDE SEQUENCE [LARGE SCALE GENOMIC DNA]</scope>
    <source>
        <strain evidence="1 2">BiD32</strain>
    </source>
</reference>
<evidence type="ECO:0000313" key="2">
    <source>
        <dbReference type="Proteomes" id="UP000013201"/>
    </source>
</evidence>
<evidence type="ECO:0000313" key="1">
    <source>
        <dbReference type="EMBL" id="CCW15985.1"/>
    </source>
</evidence>
<organism evidence="1 2">
    <name type="scientific">Sphingobium indicum BiD32</name>
    <dbReference type="NCBI Taxonomy" id="1301087"/>
    <lineage>
        <taxon>Bacteria</taxon>
        <taxon>Pseudomonadati</taxon>
        <taxon>Pseudomonadota</taxon>
        <taxon>Alphaproteobacteria</taxon>
        <taxon>Sphingomonadales</taxon>
        <taxon>Sphingomonadaceae</taxon>
        <taxon>Sphingobium</taxon>
    </lineage>
</organism>
<reference evidence="2" key="2">
    <citation type="submission" date="2013-04" db="EMBL/GenBank/DDBJ databases">
        <title>Bisphenol A degrading Sphingobium sp. strain BiD32.</title>
        <authorList>
            <person name="Nielsen J.L."/>
            <person name="Zhou N.A."/>
            <person name="Kjeldal H."/>
        </authorList>
    </citation>
    <scope>NUCLEOTIDE SEQUENCE [LARGE SCALE GENOMIC DNA]</scope>
    <source>
        <strain evidence="2">BiD32</strain>
    </source>
</reference>
<dbReference type="EMBL" id="CAVK010000013">
    <property type="protein sequence ID" value="CCW15985.1"/>
    <property type="molecule type" value="Genomic_DNA"/>
</dbReference>
<protein>
    <submittedName>
        <fullName evidence="1">Uncharacterized protein</fullName>
    </submittedName>
</protein>
<accession>N1MFG8</accession>
<proteinExistence type="predicted"/>
<comment type="caution">
    <text evidence="1">The sequence shown here is derived from an EMBL/GenBank/DDBJ whole genome shotgun (WGS) entry which is preliminary data.</text>
</comment>
<gene>
    <name evidence="1" type="ORF">EBBID32_3160</name>
</gene>
<sequence length="119" mass="13523">MAAGTRNVRIFVSQQCFELLVDAMAAFSKQTRRFQTMRMTVQAACARLKPHGISRFELEEFLAEYPIEGDIRIHLEVTPEWSADYDLMRAKVKGISEKSGSDKSLVPFAVYLAVKHNLL</sequence>